<dbReference type="HOGENOM" id="CLU_140382_1_0_11"/>
<protein>
    <submittedName>
        <fullName evidence="2">Membrane protein</fullName>
    </submittedName>
</protein>
<keyword evidence="1" id="KW-0812">Transmembrane</keyword>
<keyword evidence="1" id="KW-0472">Membrane</keyword>
<dbReference type="OrthoDB" id="5197832at2"/>
<keyword evidence="1" id="KW-1133">Transmembrane helix</keyword>
<dbReference type="AlphaFoldDB" id="A0A0D5CJD8"/>
<feature type="transmembrane region" description="Helical" evidence="1">
    <location>
        <begin position="6"/>
        <end position="27"/>
    </location>
</feature>
<proteinExistence type="predicted"/>
<dbReference type="EMBL" id="CP011043">
    <property type="protein sequence ID" value="AJW79415.1"/>
    <property type="molecule type" value="Genomic_DNA"/>
</dbReference>
<dbReference type="PATRIC" id="fig|33014.5.peg.2062"/>
<organism evidence="2 4">
    <name type="scientific">Clavibacter michiganensis subsp. insidiosus</name>
    <dbReference type="NCBI Taxonomy" id="33014"/>
    <lineage>
        <taxon>Bacteria</taxon>
        <taxon>Bacillati</taxon>
        <taxon>Actinomycetota</taxon>
        <taxon>Actinomycetes</taxon>
        <taxon>Micrococcales</taxon>
        <taxon>Microbacteriaceae</taxon>
        <taxon>Clavibacter</taxon>
    </lineage>
</organism>
<accession>A0A0D5CJD8</accession>
<sequence>MIVGFTVAQIAVAVVAGVLCLVLGALGRKPSDLSMGPTALVEVLLVGQLVVAIVAPAVGNPPSGSLIEYYAYLLSGLLIPPLAMFWALVERTRWSTVILGASCLAIAIMVYRMDVIWNVQSA</sequence>
<feature type="transmembrane region" description="Helical" evidence="1">
    <location>
        <begin position="70"/>
        <end position="89"/>
    </location>
</feature>
<evidence type="ECO:0000313" key="5">
    <source>
        <dbReference type="Proteomes" id="UP000266634"/>
    </source>
</evidence>
<reference evidence="3 5" key="2">
    <citation type="submission" date="2018-08" db="EMBL/GenBank/DDBJ databases">
        <title>Genome Sequence of Clavibacter michiganensis Subspecies type strains, and the Atypical Peach-Colored Strains Isolated from Tomato.</title>
        <authorList>
            <person name="Osdaghi E."/>
            <person name="Portier P."/>
            <person name="Briand M."/>
            <person name="Jacques M.-A."/>
        </authorList>
    </citation>
    <scope>NUCLEOTIDE SEQUENCE [LARGE SCALE GENOMIC DNA]</scope>
    <source>
        <strain evidence="3 5">CFBP 6488</strain>
    </source>
</reference>
<dbReference type="KEGG" id="cmh:VO01_09965"/>
<feature type="transmembrane region" description="Helical" evidence="1">
    <location>
        <begin position="96"/>
        <end position="113"/>
    </location>
</feature>
<dbReference type="RefSeq" id="WP_045528658.1">
    <property type="nucleotide sequence ID" value="NZ_CP011043.1"/>
</dbReference>
<evidence type="ECO:0000313" key="3">
    <source>
        <dbReference type="EMBL" id="RIJ43279.1"/>
    </source>
</evidence>
<evidence type="ECO:0000313" key="2">
    <source>
        <dbReference type="EMBL" id="AJW79415.1"/>
    </source>
</evidence>
<dbReference type="EMBL" id="QWEA01000217">
    <property type="protein sequence ID" value="RIJ43279.1"/>
    <property type="molecule type" value="Genomic_DNA"/>
</dbReference>
<dbReference type="Proteomes" id="UP000032604">
    <property type="component" value="Chromosome"/>
</dbReference>
<name>A0A0D5CJD8_9MICO</name>
<dbReference type="Proteomes" id="UP000266634">
    <property type="component" value="Unassembled WGS sequence"/>
</dbReference>
<feature type="transmembrane region" description="Helical" evidence="1">
    <location>
        <begin position="39"/>
        <end position="58"/>
    </location>
</feature>
<gene>
    <name evidence="3" type="ORF">DZF93_07125</name>
    <name evidence="2" type="ORF">VO01_09965</name>
</gene>
<evidence type="ECO:0000256" key="1">
    <source>
        <dbReference type="SAM" id="Phobius"/>
    </source>
</evidence>
<evidence type="ECO:0000313" key="4">
    <source>
        <dbReference type="Proteomes" id="UP000032604"/>
    </source>
</evidence>
<reference evidence="2 4" key="1">
    <citation type="journal article" date="2015" name="Genome Announc.">
        <title>Complete Genome Sequence of Clavibacter michiganensis subsp. insidiosus R1-1 Using PacBio Single-Molecule Real-Time Technology.</title>
        <authorList>
            <person name="Lu Y."/>
            <person name="Samac D.A."/>
            <person name="Glazebrook J."/>
            <person name="Ishimaru C.A."/>
        </authorList>
    </citation>
    <scope>NUCLEOTIDE SEQUENCE [LARGE SCALE GENOMIC DNA]</scope>
    <source>
        <strain evidence="2 4">R1-1</strain>
    </source>
</reference>